<sequence>MADIRLKLLGDLNPSSRTSDSTLAPKYIASITAENLAALLKYRRQKGKHPIRLEPESTIKVDTEVQRGMTDVGNLRQEDKKIDEIRDALLGKANAAPRIFLGSLIWNVRESGLGVFKKLKVSEDGQAPEYELAIKAPAIWLTDSAHRHFGIAEAFRAFSQNPQEYPRFRTDYEFSIEIYNLDRNGERLLFNELNAKQKKITAAKQLQLDTTSDIGILKDRIATIDLEEKRMLYQNIEVNSNTNDRHTLMTMSVFTSSIKEMFSNSLIAEVAKDEELRDELAQYYCDYLYKLQETVRTRVTIGGADTTIAPFSNLYTEIISPAENEAAEHDDEVAEQILQAARDQAKRRNAEIRAEEKIHSNSFIRALFWLGGQIRMMKSWPQVVEQIQNKLVLEKDGRYFQKSNTKLTTPNERGVAIGVIKDDGALNIQVQTHVIQEIKRFLIEELDLEVSRELFYRDGGMTHSLTAAGSNKVAWLSRVNSNRLELQLDFITGSEVIVDKSLLRMKVVPEMKDDNWKDAERRGEKRLIAHDLNQVAGWQHPVYGDSLAKYTATFVLDTPAFSRPTADTFTLKLDVYGFDLAGNPTQDEFSLACQAQ</sequence>
<protein>
    <submittedName>
        <fullName evidence="1">Uncharacterized protein</fullName>
    </submittedName>
</protein>
<dbReference type="AlphaFoldDB" id="E1T3W5"/>
<dbReference type="STRING" id="640512.BC1003_0004"/>
<dbReference type="KEGG" id="bgf:BC1003_0004"/>
<accession>E1T3W5</accession>
<reference evidence="1" key="1">
    <citation type="submission" date="2010-09" db="EMBL/GenBank/DDBJ databases">
        <title>Complete sequence of chromosome1 of Burkholderia sp. CCGE1003.</title>
        <authorList>
            <consortium name="US DOE Joint Genome Institute"/>
            <person name="Lucas S."/>
            <person name="Copeland A."/>
            <person name="Lapidus A."/>
            <person name="Cheng J.-F."/>
            <person name="Bruce D."/>
            <person name="Goodwin L."/>
            <person name="Pitluck S."/>
            <person name="Daligault H."/>
            <person name="Davenport K."/>
            <person name="Detter J.C."/>
            <person name="Han C."/>
            <person name="Tapia R."/>
            <person name="Land M."/>
            <person name="Hauser L."/>
            <person name="Jeffries C."/>
            <person name="Kyrpides N."/>
            <person name="Ivanova N."/>
            <person name="Ovchinnikova G."/>
            <person name="Martinez-Romero E."/>
            <person name="Rogel M.A."/>
            <person name="Auchtung J."/>
            <person name="Tiedje J.M."/>
            <person name="Woyke T."/>
        </authorList>
    </citation>
    <scope>NUCLEOTIDE SEQUENCE</scope>
    <source>
        <strain evidence="1">CCGE1003</strain>
    </source>
</reference>
<dbReference type="EMBL" id="CP002217">
    <property type="protein sequence ID" value="ADN56013.1"/>
    <property type="molecule type" value="Genomic_DNA"/>
</dbReference>
<gene>
    <name evidence="1" type="ordered locus">BC1003_0004</name>
</gene>
<dbReference type="HOGENOM" id="CLU_457636_0_0_4"/>
<evidence type="ECO:0000313" key="1">
    <source>
        <dbReference type="EMBL" id="ADN56013.1"/>
    </source>
</evidence>
<proteinExistence type="predicted"/>
<dbReference type="OrthoDB" id="3524978at2"/>
<name>E1T3W5_BURSG</name>
<organism evidence="1">
    <name type="scientific">Burkholderia sp. (strain CCGE1003)</name>
    <dbReference type="NCBI Taxonomy" id="640512"/>
    <lineage>
        <taxon>Bacteria</taxon>
        <taxon>Pseudomonadati</taxon>
        <taxon>Pseudomonadota</taxon>
        <taxon>Betaproteobacteria</taxon>
        <taxon>Burkholderiales</taxon>
        <taxon>Burkholderiaceae</taxon>
        <taxon>Burkholderia</taxon>
    </lineage>
</organism>